<evidence type="ECO:0000256" key="6">
    <source>
        <dbReference type="ARBA" id="ARBA00023170"/>
    </source>
</evidence>
<dbReference type="RefSeq" id="XP_013412193.1">
    <property type="nucleotide sequence ID" value="XM_013556739.1"/>
</dbReference>
<evidence type="ECO:0000256" key="7">
    <source>
        <dbReference type="ARBA" id="ARBA00023224"/>
    </source>
</evidence>
<protein>
    <submittedName>
        <fullName evidence="11">Neuropeptides B/W receptor type 1-like</fullName>
    </submittedName>
</protein>
<feature type="transmembrane region" description="Helical" evidence="8">
    <location>
        <begin position="69"/>
        <end position="94"/>
    </location>
</feature>
<evidence type="ECO:0000259" key="9">
    <source>
        <dbReference type="PROSITE" id="PS50262"/>
    </source>
</evidence>
<keyword evidence="3 8" id="KW-1133">Transmembrane helix</keyword>
<dbReference type="PANTHER" id="PTHR45695:SF34">
    <property type="entry name" value="GALANIN RECEPTOR 2B-LIKE"/>
    <property type="match status" value="1"/>
</dbReference>
<evidence type="ECO:0000256" key="4">
    <source>
        <dbReference type="ARBA" id="ARBA00023040"/>
    </source>
</evidence>
<proteinExistence type="predicted"/>
<feature type="transmembrane region" description="Helical" evidence="8">
    <location>
        <begin position="275"/>
        <end position="299"/>
    </location>
</feature>
<evidence type="ECO:0000313" key="11">
    <source>
        <dbReference type="RefSeq" id="XP_013412193.1"/>
    </source>
</evidence>
<keyword evidence="4" id="KW-0297">G-protein coupled receptor</keyword>
<dbReference type="Gene3D" id="1.20.1070.10">
    <property type="entry name" value="Rhodopsin 7-helix transmembrane proteins"/>
    <property type="match status" value="1"/>
</dbReference>
<dbReference type="PRINTS" id="PR00237">
    <property type="entry name" value="GPCRRHODOPSN"/>
</dbReference>
<keyword evidence="2 8" id="KW-0812">Transmembrane</keyword>
<sequence length="385" mass="42786">MEEDCYQLNLSSAKMPFNGDYSGNVSYAVLDGGAVEGSGCHMNESGTVWGYGDDGLMKFMMDLREISSILLPVIYGLVLVVGISGNSLVIYVILNNKKMKTCPNMLFLNLAVADLLFLLFCVPLQSAVAISKWRLMIGDVLCKMLRFTTYVTMGVSAYSLAVICMFRCRAIASPIRASQFLTRRHAITVSVIVWLAMLAFNIPTALYYREIDQCSMHTETDVEFYLLFSIISGIDFFIPVTLLALSTVAIVCHIRRSRFTPESETLVAAGYNPRIIVVLVAVTAVFVLCWGPFHVNFILMMLEVRGISRAWVVTSISSIVLASANSCLNPIIYNFVSKEFRKAFRQTMSTVMRSREHSCSGHTVVSMRSLRTSARNTNSCTSNEV</sequence>
<dbReference type="InterPro" id="IPR000276">
    <property type="entry name" value="GPCR_Rhodpsn"/>
</dbReference>
<reference evidence="11" key="1">
    <citation type="submission" date="2025-08" db="UniProtKB">
        <authorList>
            <consortium name="RefSeq"/>
        </authorList>
    </citation>
    <scope>IDENTIFICATION</scope>
    <source>
        <tissue evidence="11">Gonads</tissue>
    </source>
</reference>
<evidence type="ECO:0000256" key="1">
    <source>
        <dbReference type="ARBA" id="ARBA00004141"/>
    </source>
</evidence>
<dbReference type="PANTHER" id="PTHR45695">
    <property type="entry name" value="LEUCOKININ RECEPTOR-RELATED"/>
    <property type="match status" value="1"/>
</dbReference>
<feature type="transmembrane region" description="Helical" evidence="8">
    <location>
        <begin position="147"/>
        <end position="166"/>
    </location>
</feature>
<dbReference type="InterPro" id="IPR017452">
    <property type="entry name" value="GPCR_Rhodpsn_7TM"/>
</dbReference>
<feature type="domain" description="G-protein coupled receptors family 1 profile" evidence="9">
    <location>
        <begin position="85"/>
        <end position="333"/>
    </location>
</feature>
<dbReference type="Pfam" id="PF00001">
    <property type="entry name" value="7tm_1"/>
    <property type="match status" value="1"/>
</dbReference>
<gene>
    <name evidence="11" type="primary">LOC106174958</name>
</gene>
<comment type="subcellular location">
    <subcellularLocation>
        <location evidence="1">Membrane</location>
        <topology evidence="1">Multi-pass membrane protein</topology>
    </subcellularLocation>
</comment>
<feature type="transmembrane region" description="Helical" evidence="8">
    <location>
        <begin position="311"/>
        <end position="336"/>
    </location>
</feature>
<evidence type="ECO:0000256" key="5">
    <source>
        <dbReference type="ARBA" id="ARBA00023136"/>
    </source>
</evidence>
<feature type="transmembrane region" description="Helical" evidence="8">
    <location>
        <begin position="106"/>
        <end position="127"/>
    </location>
</feature>
<dbReference type="GO" id="GO:0004930">
    <property type="term" value="F:G protein-coupled receptor activity"/>
    <property type="evidence" value="ECO:0007669"/>
    <property type="project" value="UniProtKB-KW"/>
</dbReference>
<keyword evidence="6" id="KW-0675">Receptor</keyword>
<dbReference type="InParanoid" id="A0A1S3JPA6"/>
<keyword evidence="7" id="KW-0807">Transducer</keyword>
<evidence type="ECO:0000256" key="2">
    <source>
        <dbReference type="ARBA" id="ARBA00022692"/>
    </source>
</evidence>
<dbReference type="GeneID" id="106174958"/>
<evidence type="ECO:0000256" key="8">
    <source>
        <dbReference type="SAM" id="Phobius"/>
    </source>
</evidence>
<keyword evidence="10" id="KW-1185">Reference proteome</keyword>
<name>A0A1S3JPA6_LINAN</name>
<dbReference type="AlphaFoldDB" id="A0A1S3JPA6"/>
<organism evidence="10 11">
    <name type="scientific">Lingula anatina</name>
    <name type="common">Brachiopod</name>
    <name type="synonym">Lingula unguis</name>
    <dbReference type="NCBI Taxonomy" id="7574"/>
    <lineage>
        <taxon>Eukaryota</taxon>
        <taxon>Metazoa</taxon>
        <taxon>Spiralia</taxon>
        <taxon>Lophotrochozoa</taxon>
        <taxon>Brachiopoda</taxon>
        <taxon>Linguliformea</taxon>
        <taxon>Lingulata</taxon>
        <taxon>Lingulida</taxon>
        <taxon>Linguloidea</taxon>
        <taxon>Lingulidae</taxon>
        <taxon>Lingula</taxon>
    </lineage>
</organism>
<dbReference type="Proteomes" id="UP000085678">
    <property type="component" value="Unplaced"/>
</dbReference>
<feature type="transmembrane region" description="Helical" evidence="8">
    <location>
        <begin position="226"/>
        <end position="254"/>
    </location>
</feature>
<evidence type="ECO:0000256" key="3">
    <source>
        <dbReference type="ARBA" id="ARBA00022989"/>
    </source>
</evidence>
<accession>A0A1S3JPA6</accession>
<dbReference type="PROSITE" id="PS50262">
    <property type="entry name" value="G_PROTEIN_RECEP_F1_2"/>
    <property type="match status" value="1"/>
</dbReference>
<dbReference type="SMART" id="SM01381">
    <property type="entry name" value="7TM_GPCR_Srsx"/>
    <property type="match status" value="1"/>
</dbReference>
<dbReference type="OrthoDB" id="10037617at2759"/>
<keyword evidence="5 8" id="KW-0472">Membrane</keyword>
<evidence type="ECO:0000313" key="10">
    <source>
        <dbReference type="Proteomes" id="UP000085678"/>
    </source>
</evidence>
<dbReference type="KEGG" id="lak:106174958"/>
<dbReference type="SUPFAM" id="SSF81321">
    <property type="entry name" value="Family A G protein-coupled receptor-like"/>
    <property type="match status" value="1"/>
</dbReference>
<dbReference type="GO" id="GO:0005886">
    <property type="term" value="C:plasma membrane"/>
    <property type="evidence" value="ECO:0007669"/>
    <property type="project" value="TreeGrafter"/>
</dbReference>
<feature type="transmembrane region" description="Helical" evidence="8">
    <location>
        <begin position="186"/>
        <end position="206"/>
    </location>
</feature>